<reference evidence="1" key="1">
    <citation type="submission" date="2019-10" db="EMBL/GenBank/DDBJ databases">
        <title>Analysis of virome of Ixodes spp. and Hyalomma spp. ticks distributed in Russia.</title>
        <authorList>
            <person name="Alkhovsky S.V."/>
        </authorList>
    </citation>
    <scope>NUCLEOTIDE SEQUENCE</scope>
    <source>
        <strain evidence="1">Rus/Hy_anatolicum/Astrakhan/mon1/2019</strain>
    </source>
</reference>
<name>A0A7S8F9G5_9VIRU</name>
<proteinExistence type="predicted"/>
<organism evidence="1">
    <name type="scientific">Liman tick virus</name>
    <dbReference type="NCBI Taxonomy" id="2789420"/>
    <lineage>
        <taxon>Viruses</taxon>
        <taxon>Riboviria</taxon>
    </lineage>
</organism>
<protein>
    <submittedName>
        <fullName evidence="1">Uncharacterized protein</fullName>
    </submittedName>
</protein>
<dbReference type="EMBL" id="MN542376">
    <property type="protein sequence ID" value="QPD01638.1"/>
    <property type="molecule type" value="Genomic_RNA"/>
</dbReference>
<accession>A0A7S8F9G5</accession>
<evidence type="ECO:0000313" key="1">
    <source>
        <dbReference type="EMBL" id="QPD01638.1"/>
    </source>
</evidence>
<sequence>MLESRVRTLEQEVTKLKAEIAALKARESMEKLVIPSTSGARVAGGTPRPRPK</sequence>